<evidence type="ECO:0000256" key="1">
    <source>
        <dbReference type="SAM" id="MobiDB-lite"/>
    </source>
</evidence>
<reference evidence="2" key="2">
    <citation type="submission" date="2023-06" db="EMBL/GenBank/DDBJ databases">
        <authorList>
            <consortium name="Lawrence Berkeley National Laboratory"/>
            <person name="Haridas S."/>
            <person name="Hensen N."/>
            <person name="Bonometti L."/>
            <person name="Westerberg I."/>
            <person name="Brannstrom I.O."/>
            <person name="Guillou S."/>
            <person name="Cros-Aarteil S."/>
            <person name="Calhoun S."/>
            <person name="Kuo A."/>
            <person name="Mondo S."/>
            <person name="Pangilinan J."/>
            <person name="Riley R."/>
            <person name="LaButti K."/>
            <person name="Andreopoulos B."/>
            <person name="Lipzen A."/>
            <person name="Chen C."/>
            <person name="Yanf M."/>
            <person name="Daum C."/>
            <person name="Ng V."/>
            <person name="Clum A."/>
            <person name="Steindorff A."/>
            <person name="Ohm R."/>
            <person name="Martin F."/>
            <person name="Silar P."/>
            <person name="Natvig D."/>
            <person name="Lalanne C."/>
            <person name="Gautier V."/>
            <person name="Ament-velasquez S.L."/>
            <person name="Kruys A."/>
            <person name="Hutchinson M.I."/>
            <person name="Powell A.J."/>
            <person name="Barry K."/>
            <person name="Miller A.N."/>
            <person name="Grigoriev I.V."/>
            <person name="Debuchy R."/>
            <person name="Gladieux P."/>
            <person name="Thoren M.H."/>
            <person name="Johannesson H."/>
        </authorList>
    </citation>
    <scope>NUCLEOTIDE SEQUENCE</scope>
    <source>
        <strain evidence="2">CBS 232.78</strain>
    </source>
</reference>
<sequence length="141" mass="15703">MAVGATIMNVFNSMVKAGLKYGYITAGSCFVFKKIDWSGNSTDLFFKSAIMHVVGFTVMVTKSNGEWPPPSQDEQQKAVEELQRWPHMPSSDTEMPSTIQESAQKEEESIRSGKRKSDVVAQHLTVSKKQKQEDGDPGEEE</sequence>
<dbReference type="Proteomes" id="UP001285441">
    <property type="component" value="Unassembled WGS sequence"/>
</dbReference>
<reference evidence="2" key="1">
    <citation type="journal article" date="2023" name="Mol. Phylogenet. Evol.">
        <title>Genome-scale phylogeny and comparative genomics of the fungal order Sordariales.</title>
        <authorList>
            <person name="Hensen N."/>
            <person name="Bonometti L."/>
            <person name="Westerberg I."/>
            <person name="Brannstrom I.O."/>
            <person name="Guillou S."/>
            <person name="Cros-Aarteil S."/>
            <person name="Calhoun S."/>
            <person name="Haridas S."/>
            <person name="Kuo A."/>
            <person name="Mondo S."/>
            <person name="Pangilinan J."/>
            <person name="Riley R."/>
            <person name="LaButti K."/>
            <person name="Andreopoulos B."/>
            <person name="Lipzen A."/>
            <person name="Chen C."/>
            <person name="Yan M."/>
            <person name="Daum C."/>
            <person name="Ng V."/>
            <person name="Clum A."/>
            <person name="Steindorff A."/>
            <person name="Ohm R.A."/>
            <person name="Martin F."/>
            <person name="Silar P."/>
            <person name="Natvig D.O."/>
            <person name="Lalanne C."/>
            <person name="Gautier V."/>
            <person name="Ament-Velasquez S.L."/>
            <person name="Kruys A."/>
            <person name="Hutchinson M.I."/>
            <person name="Powell A.J."/>
            <person name="Barry K."/>
            <person name="Miller A.N."/>
            <person name="Grigoriev I.V."/>
            <person name="Debuchy R."/>
            <person name="Gladieux P."/>
            <person name="Hiltunen Thoren M."/>
            <person name="Johannesson H."/>
        </authorList>
    </citation>
    <scope>NUCLEOTIDE SEQUENCE</scope>
    <source>
        <strain evidence="2">CBS 232.78</strain>
    </source>
</reference>
<evidence type="ECO:0000313" key="3">
    <source>
        <dbReference type="Proteomes" id="UP001285441"/>
    </source>
</evidence>
<dbReference type="EMBL" id="JAULSW010000002">
    <property type="protein sequence ID" value="KAK3391240.1"/>
    <property type="molecule type" value="Genomic_DNA"/>
</dbReference>
<protein>
    <submittedName>
        <fullName evidence="2">Uncharacterized protein</fullName>
    </submittedName>
</protein>
<accession>A0AAE0U5D5</accession>
<proteinExistence type="predicted"/>
<feature type="compositionally biased region" description="Basic and acidic residues" evidence="1">
    <location>
        <begin position="103"/>
        <end position="118"/>
    </location>
</feature>
<keyword evidence="3" id="KW-1185">Reference proteome</keyword>
<organism evidence="2 3">
    <name type="scientific">Podospora didyma</name>
    <dbReference type="NCBI Taxonomy" id="330526"/>
    <lineage>
        <taxon>Eukaryota</taxon>
        <taxon>Fungi</taxon>
        <taxon>Dikarya</taxon>
        <taxon>Ascomycota</taxon>
        <taxon>Pezizomycotina</taxon>
        <taxon>Sordariomycetes</taxon>
        <taxon>Sordariomycetidae</taxon>
        <taxon>Sordariales</taxon>
        <taxon>Podosporaceae</taxon>
        <taxon>Podospora</taxon>
    </lineage>
</organism>
<feature type="compositionally biased region" description="Polar residues" evidence="1">
    <location>
        <begin position="90"/>
        <end position="102"/>
    </location>
</feature>
<gene>
    <name evidence="2" type="ORF">B0H63DRAFT_520428</name>
</gene>
<comment type="caution">
    <text evidence="2">The sequence shown here is derived from an EMBL/GenBank/DDBJ whole genome shotgun (WGS) entry which is preliminary data.</text>
</comment>
<dbReference type="AlphaFoldDB" id="A0AAE0U5D5"/>
<name>A0AAE0U5D5_9PEZI</name>
<feature type="compositionally biased region" description="Basic and acidic residues" evidence="1">
    <location>
        <begin position="74"/>
        <end position="84"/>
    </location>
</feature>
<evidence type="ECO:0000313" key="2">
    <source>
        <dbReference type="EMBL" id="KAK3391240.1"/>
    </source>
</evidence>
<feature type="region of interest" description="Disordered" evidence="1">
    <location>
        <begin position="63"/>
        <end position="141"/>
    </location>
</feature>